<keyword evidence="2" id="KW-0833">Ubl conjugation pathway</keyword>
<feature type="region of interest" description="Disordered" evidence="3">
    <location>
        <begin position="132"/>
        <end position="163"/>
    </location>
</feature>
<feature type="domain" description="UBC core" evidence="4">
    <location>
        <begin position="640"/>
        <end position="810"/>
    </location>
</feature>
<protein>
    <recommendedName>
        <fullName evidence="4">UBC core domain-containing protein</fullName>
    </recommendedName>
</protein>
<dbReference type="Pfam" id="PF00179">
    <property type="entry name" value="UQ_con"/>
    <property type="match status" value="1"/>
</dbReference>
<dbReference type="InterPro" id="IPR016135">
    <property type="entry name" value="UBQ-conjugating_enzyme/RWD"/>
</dbReference>
<gene>
    <name evidence="5" type="ORF">BC936DRAFT_137799</name>
</gene>
<name>A0A433CWN9_9FUNG</name>
<dbReference type="GO" id="GO:0016740">
    <property type="term" value="F:transferase activity"/>
    <property type="evidence" value="ECO:0007669"/>
    <property type="project" value="UniProtKB-KW"/>
</dbReference>
<evidence type="ECO:0000256" key="2">
    <source>
        <dbReference type="ARBA" id="ARBA00022786"/>
    </source>
</evidence>
<dbReference type="PANTHER" id="PTHR46116">
    <property type="entry name" value="(E3-INDEPENDENT) E2 UBIQUITIN-CONJUGATING ENZYME"/>
    <property type="match status" value="1"/>
</dbReference>
<dbReference type="PROSITE" id="PS50127">
    <property type="entry name" value="UBC_2"/>
    <property type="match status" value="1"/>
</dbReference>
<feature type="region of interest" description="Disordered" evidence="3">
    <location>
        <begin position="342"/>
        <end position="379"/>
    </location>
</feature>
<proteinExistence type="predicted"/>
<dbReference type="Proteomes" id="UP000268093">
    <property type="component" value="Unassembled WGS sequence"/>
</dbReference>
<evidence type="ECO:0000256" key="1">
    <source>
        <dbReference type="ARBA" id="ARBA00022679"/>
    </source>
</evidence>
<reference evidence="5 6" key="1">
    <citation type="journal article" date="2018" name="New Phytol.">
        <title>Phylogenomics of Endogonaceae and evolution of mycorrhizas within Mucoromycota.</title>
        <authorList>
            <person name="Chang Y."/>
            <person name="Desiro A."/>
            <person name="Na H."/>
            <person name="Sandor L."/>
            <person name="Lipzen A."/>
            <person name="Clum A."/>
            <person name="Barry K."/>
            <person name="Grigoriev I.V."/>
            <person name="Martin F.M."/>
            <person name="Stajich J.E."/>
            <person name="Smith M.E."/>
            <person name="Bonito G."/>
            <person name="Spatafora J.W."/>
        </authorList>
    </citation>
    <scope>NUCLEOTIDE SEQUENCE [LARGE SCALE GENOMIC DNA]</scope>
    <source>
        <strain evidence="5 6">GMNB39</strain>
    </source>
</reference>
<dbReference type="InterPro" id="IPR000608">
    <property type="entry name" value="UBC"/>
</dbReference>
<evidence type="ECO:0000313" key="6">
    <source>
        <dbReference type="Proteomes" id="UP000268093"/>
    </source>
</evidence>
<dbReference type="Gene3D" id="3.10.110.10">
    <property type="entry name" value="Ubiquitin Conjugating Enzyme"/>
    <property type="match status" value="2"/>
</dbReference>
<evidence type="ECO:0000313" key="5">
    <source>
        <dbReference type="EMBL" id="RUP42993.1"/>
    </source>
</evidence>
<dbReference type="SMART" id="SM00212">
    <property type="entry name" value="UBCc"/>
    <property type="match status" value="1"/>
</dbReference>
<dbReference type="SUPFAM" id="SSF54495">
    <property type="entry name" value="UBC-like"/>
    <property type="match status" value="1"/>
</dbReference>
<comment type="caution">
    <text evidence="5">The sequence shown here is derived from an EMBL/GenBank/DDBJ whole genome shotgun (WGS) entry which is preliminary data.</text>
</comment>
<feature type="compositionally biased region" description="Polar residues" evidence="3">
    <location>
        <begin position="342"/>
        <end position="351"/>
    </location>
</feature>
<dbReference type="PANTHER" id="PTHR46116:SF39">
    <property type="entry name" value="BACULOVIRAL IAP REPEAT-CONTAINING PROTEIN 6"/>
    <property type="match status" value="1"/>
</dbReference>
<dbReference type="EMBL" id="RBNI01011977">
    <property type="protein sequence ID" value="RUP42993.1"/>
    <property type="molecule type" value="Genomic_DNA"/>
</dbReference>
<keyword evidence="1" id="KW-0808">Transferase</keyword>
<organism evidence="5 6">
    <name type="scientific">Jimgerdemannia flammicorona</name>
    <dbReference type="NCBI Taxonomy" id="994334"/>
    <lineage>
        <taxon>Eukaryota</taxon>
        <taxon>Fungi</taxon>
        <taxon>Fungi incertae sedis</taxon>
        <taxon>Mucoromycota</taxon>
        <taxon>Mucoromycotina</taxon>
        <taxon>Endogonomycetes</taxon>
        <taxon>Endogonales</taxon>
        <taxon>Endogonaceae</taxon>
        <taxon>Jimgerdemannia</taxon>
    </lineage>
</organism>
<accession>A0A433CWN9</accession>
<evidence type="ECO:0000256" key="3">
    <source>
        <dbReference type="SAM" id="MobiDB-lite"/>
    </source>
</evidence>
<evidence type="ECO:0000259" key="4">
    <source>
        <dbReference type="PROSITE" id="PS50127"/>
    </source>
</evidence>
<sequence>MWEMQGWVEGFGGEEDTKLLSKLCDDMQNPPYVSCEHCHTAIPRPKLLAKKPDLPATIQHLQTSVSLTCLCRPTNPFTLCAACRNMVDASPPLVDEDPAFSPLFHCADVQAVLLGLGMRHLQHDHRLQQELENGDEECRASNKKAKATANAGGGKKGRKKTGASGVGYGGSAGDYYGGGGAGGMYEEFEEDMWSGEDYDSEEDYSDGFYFGMGGGGLGGRKPVVETFAPPTRQEALTILFQRRYLTLLRTLRTYLPHPTTRGHITDFLPHPALPTILRRVLLPIFSTLLRADPLVDVTELKTSLYEEVLVWIGLMSEHELLVGLLTENVMIADRSAVVSQAETSIASSPTSGKRKRGRVDKNDVQPSVSADVATSPPSTTYTATSSLFTLLSPLVTQAKAFTQFARSGVPDEEDAEGTMALLVSFAMAINDTYEAVGRAVKMARCTERNGCGTEASEAERRKGKEKIDAMDLDVDSTESGKGRITGLADGAKHGGLNENLVATSSSSTLTPTAADTTQYETWARSTCFAYISLENSTLAAAQTTQKSHHHHHDPYSQAMSAAAMALAFADPHAHAQTQGIPPPPPSIQAIQAYPGIPIPPILPMPHPYVHASSSQQRFAPKYVHAFDQQIQMVGTNVPTRRTLVIAKELAALSTGLPCSWESSVFLRVDEVRLDCIKMVLIGPKDTPYENGAFEFDIFLPAEYPAVPPSVLFRTTGGGTVRFNPNLYENVVRSWLDPKQVDVAAGDRVPTVDGVCDRSPGFENQDGSPASLEYNKNVRRYTVQHAMLGMLRSPPFGFEDIVKTHFRLKRRYIQHQLDRWTDQNRLETDHSGPGRKGWPKFGVGRYGHASGKEIEVIRPELVALLDGLREEDAKIEVNGK</sequence>
<dbReference type="OrthoDB" id="47801at2759"/>
<dbReference type="AlphaFoldDB" id="A0A433CWN9"/>
<keyword evidence="6" id="KW-1185">Reference proteome</keyword>